<dbReference type="RefSeq" id="WP_353712934.1">
    <property type="nucleotide sequence ID" value="NZ_CP159279.1"/>
</dbReference>
<keyword evidence="1" id="KW-0808">Transferase</keyword>
<protein>
    <submittedName>
        <fullName evidence="1">Glycosyltransferase</fullName>
        <ecNumber evidence="1">2.4.-.-</ecNumber>
    </submittedName>
</protein>
<dbReference type="EC" id="2.4.-.-" evidence="1"/>
<sequence length="396" mass="43731">MKILAVSTYLPLPQNHGDALRVLMMLRVLSDLGDLTALSVLRRDSTERDISAFASAVPNADVRVFRLSPMSTSSSPINRARRLFFGLRHLTPPLFYSPYSEELDEFICTNGDQYDLVILLGEAAGVYSRHFRSVRVIWDKANVFTFFCFNSVYNLRSIRQKTKFLFNAGLSYCFEKRVLRSAEAVWVTAPEEGPRLKSVFRRSPDAVIRSSIETSPDNPKRFEPTSRTLVWMSTFGYPPNWDGLRRLIIEAGQVFQENGMTLRVVGAGASDSQIDFLGRFAFVEYVGFAENLDTVFASAAAGVVPIWAGAGVKLKTITMMSRGLPVVSTPVGMEGIPSEAALCVSSVSQDLVLAVARSTEEELRDASSRAFVAVGKSFSAAAFREGVRSSIAELSR</sequence>
<name>A0AAU8ETU8_9MICC</name>
<dbReference type="Pfam" id="PF13692">
    <property type="entry name" value="Glyco_trans_1_4"/>
    <property type="match status" value="1"/>
</dbReference>
<keyword evidence="1" id="KW-0328">Glycosyltransferase</keyword>
<evidence type="ECO:0000313" key="1">
    <source>
        <dbReference type="EMBL" id="XCH13067.1"/>
    </source>
</evidence>
<dbReference type="EMBL" id="CP159279">
    <property type="protein sequence ID" value="XCH13067.1"/>
    <property type="molecule type" value="Genomic_DNA"/>
</dbReference>
<proteinExistence type="predicted"/>
<organism evidence="1">
    <name type="scientific">Arthrobacter sp. K5</name>
    <dbReference type="NCBI Taxonomy" id="2839623"/>
    <lineage>
        <taxon>Bacteria</taxon>
        <taxon>Bacillati</taxon>
        <taxon>Actinomycetota</taxon>
        <taxon>Actinomycetes</taxon>
        <taxon>Micrococcales</taxon>
        <taxon>Micrococcaceae</taxon>
        <taxon>Arthrobacter</taxon>
    </lineage>
</organism>
<gene>
    <name evidence="1" type="ORF">ABRP34_08850</name>
</gene>
<dbReference type="AlphaFoldDB" id="A0AAU8ETU8"/>
<accession>A0AAU8ETU8</accession>
<reference evidence="1" key="1">
    <citation type="submission" date="2024-06" db="EMBL/GenBank/DDBJ databases">
        <title>Biodegradation of dimethachlon by Arthrobacter sp. K5: mechanistic insights and ecological implications.</title>
        <authorList>
            <person name="Hu S."/>
            <person name="Lu P."/>
        </authorList>
    </citation>
    <scope>NUCLEOTIDE SEQUENCE</scope>
    <source>
        <strain evidence="1">K5</strain>
    </source>
</reference>
<dbReference type="Gene3D" id="3.40.50.2000">
    <property type="entry name" value="Glycogen Phosphorylase B"/>
    <property type="match status" value="1"/>
</dbReference>
<dbReference type="GO" id="GO:0016757">
    <property type="term" value="F:glycosyltransferase activity"/>
    <property type="evidence" value="ECO:0007669"/>
    <property type="project" value="UniProtKB-KW"/>
</dbReference>
<dbReference type="SUPFAM" id="SSF53756">
    <property type="entry name" value="UDP-Glycosyltransferase/glycogen phosphorylase"/>
    <property type="match status" value="1"/>
</dbReference>